<dbReference type="OrthoDB" id="1055148at2759"/>
<organism evidence="2 3">
    <name type="scientific">Dioscorea zingiberensis</name>
    <dbReference type="NCBI Taxonomy" id="325984"/>
    <lineage>
        <taxon>Eukaryota</taxon>
        <taxon>Viridiplantae</taxon>
        <taxon>Streptophyta</taxon>
        <taxon>Embryophyta</taxon>
        <taxon>Tracheophyta</taxon>
        <taxon>Spermatophyta</taxon>
        <taxon>Magnoliopsida</taxon>
        <taxon>Liliopsida</taxon>
        <taxon>Dioscoreales</taxon>
        <taxon>Dioscoreaceae</taxon>
        <taxon>Dioscorea</taxon>
    </lineage>
</organism>
<dbReference type="PANTHER" id="PTHR47945">
    <property type="entry name" value="CYTOCHROME P450 84A1-RELATED"/>
    <property type="match status" value="1"/>
</dbReference>
<reference evidence="2" key="1">
    <citation type="submission" date="2021-03" db="EMBL/GenBank/DDBJ databases">
        <authorList>
            <person name="Li Z."/>
            <person name="Yang C."/>
        </authorList>
    </citation>
    <scope>NUCLEOTIDE SEQUENCE</scope>
    <source>
        <strain evidence="2">Dzin_1.0</strain>
        <tissue evidence="2">Leaf</tissue>
    </source>
</reference>
<dbReference type="EMBL" id="JAGGNH010000001">
    <property type="protein sequence ID" value="KAJ0984541.1"/>
    <property type="molecule type" value="Genomic_DNA"/>
</dbReference>
<dbReference type="SUPFAM" id="SSF48264">
    <property type="entry name" value="Cytochrome P450"/>
    <property type="match status" value="1"/>
</dbReference>
<dbReference type="InterPro" id="IPR001128">
    <property type="entry name" value="Cyt_P450"/>
</dbReference>
<feature type="compositionally biased region" description="Acidic residues" evidence="1">
    <location>
        <begin position="172"/>
        <end position="183"/>
    </location>
</feature>
<name>A0A9D5HQ23_9LILI</name>
<evidence type="ECO:0000256" key="1">
    <source>
        <dbReference type="SAM" id="MobiDB-lite"/>
    </source>
</evidence>
<evidence type="ECO:0000313" key="2">
    <source>
        <dbReference type="EMBL" id="KAJ0984541.1"/>
    </source>
</evidence>
<dbReference type="GO" id="GO:0004497">
    <property type="term" value="F:monooxygenase activity"/>
    <property type="evidence" value="ECO:0007669"/>
    <property type="project" value="InterPro"/>
</dbReference>
<dbReference type="Gene3D" id="1.10.630.10">
    <property type="entry name" value="Cytochrome P450"/>
    <property type="match status" value="1"/>
</dbReference>
<sequence length="255" mass="28660">MINAFTIGHDSSSWKDPNTFHLSRFGPGGKAAGIDFKGNFFDLFPFGSRRRSCPGMQLGLYALELAVAAHAFFQVGAARGDEADRARHGGRLRAHRVEGGAPSRRPHSQVGLLSDVKLINNGDFMKTKPCKQRVPRTWKLKQVKKKMMNKLGLVSVVHRQRGMKRGATNSEGVDESTETPDESQVDRWRSTSVENTTEDEWEDTREKAKEDTRRVSTRRRMTNRRLDGYILSEGANIKRGAHAEERGITEVVQNP</sequence>
<dbReference type="InterPro" id="IPR036396">
    <property type="entry name" value="Cyt_P450_sf"/>
</dbReference>
<dbReference type="Proteomes" id="UP001085076">
    <property type="component" value="Miscellaneous, Linkage group lg01"/>
</dbReference>
<comment type="caution">
    <text evidence="2">The sequence shown here is derived from an EMBL/GenBank/DDBJ whole genome shotgun (WGS) entry which is preliminary data.</text>
</comment>
<gene>
    <name evidence="2" type="ORF">J5N97_002897</name>
</gene>
<dbReference type="GO" id="GO:0005506">
    <property type="term" value="F:iron ion binding"/>
    <property type="evidence" value="ECO:0007669"/>
    <property type="project" value="InterPro"/>
</dbReference>
<proteinExistence type="predicted"/>
<dbReference type="InterPro" id="IPR053062">
    <property type="entry name" value="CYP450_84A"/>
</dbReference>
<keyword evidence="3" id="KW-1185">Reference proteome</keyword>
<reference evidence="2" key="2">
    <citation type="journal article" date="2022" name="Hortic Res">
        <title>The genome of Dioscorea zingiberensis sheds light on the biosynthesis, origin and evolution of the medicinally important diosgenin saponins.</title>
        <authorList>
            <person name="Li Y."/>
            <person name="Tan C."/>
            <person name="Li Z."/>
            <person name="Guo J."/>
            <person name="Li S."/>
            <person name="Chen X."/>
            <person name="Wang C."/>
            <person name="Dai X."/>
            <person name="Yang H."/>
            <person name="Song W."/>
            <person name="Hou L."/>
            <person name="Xu J."/>
            <person name="Tong Z."/>
            <person name="Xu A."/>
            <person name="Yuan X."/>
            <person name="Wang W."/>
            <person name="Yang Q."/>
            <person name="Chen L."/>
            <person name="Sun Z."/>
            <person name="Wang K."/>
            <person name="Pan B."/>
            <person name="Chen J."/>
            <person name="Bao Y."/>
            <person name="Liu F."/>
            <person name="Qi X."/>
            <person name="Gang D.R."/>
            <person name="Wen J."/>
            <person name="Li J."/>
        </authorList>
    </citation>
    <scope>NUCLEOTIDE SEQUENCE</scope>
    <source>
        <strain evidence="2">Dzin_1.0</strain>
    </source>
</reference>
<feature type="region of interest" description="Disordered" evidence="1">
    <location>
        <begin position="162"/>
        <end position="219"/>
    </location>
</feature>
<dbReference type="GO" id="GO:0020037">
    <property type="term" value="F:heme binding"/>
    <property type="evidence" value="ECO:0007669"/>
    <property type="project" value="InterPro"/>
</dbReference>
<evidence type="ECO:0000313" key="3">
    <source>
        <dbReference type="Proteomes" id="UP001085076"/>
    </source>
</evidence>
<dbReference type="GO" id="GO:0016705">
    <property type="term" value="F:oxidoreductase activity, acting on paired donors, with incorporation or reduction of molecular oxygen"/>
    <property type="evidence" value="ECO:0007669"/>
    <property type="project" value="InterPro"/>
</dbReference>
<accession>A0A9D5HQ23</accession>
<dbReference type="AlphaFoldDB" id="A0A9D5HQ23"/>
<protein>
    <submittedName>
        <fullName evidence="2">Uncharacterized protein</fullName>
    </submittedName>
</protein>
<feature type="compositionally biased region" description="Basic and acidic residues" evidence="1">
    <location>
        <begin position="204"/>
        <end position="214"/>
    </location>
</feature>
<dbReference type="PANTHER" id="PTHR47945:SF5">
    <property type="entry name" value="CYTOCHROME P450 84A1-RELATED"/>
    <property type="match status" value="1"/>
</dbReference>
<dbReference type="Pfam" id="PF00067">
    <property type="entry name" value="p450"/>
    <property type="match status" value="1"/>
</dbReference>